<sequence>MRESKCNSVFITRQQFVRIPSNEELFSLYLTEDETSNEKQL</sequence>
<keyword evidence="2" id="KW-1185">Reference proteome</keyword>
<dbReference type="Proteomes" id="UP000789706">
    <property type="component" value="Unassembled WGS sequence"/>
</dbReference>
<gene>
    <name evidence="1" type="ORF">DEBURN_LOCUS10959</name>
</gene>
<accession>A0A9N9GWY2</accession>
<evidence type="ECO:0000313" key="1">
    <source>
        <dbReference type="EMBL" id="CAG8635733.1"/>
    </source>
</evidence>
<organism evidence="1 2">
    <name type="scientific">Diversispora eburnea</name>
    <dbReference type="NCBI Taxonomy" id="1213867"/>
    <lineage>
        <taxon>Eukaryota</taxon>
        <taxon>Fungi</taxon>
        <taxon>Fungi incertae sedis</taxon>
        <taxon>Mucoromycota</taxon>
        <taxon>Glomeromycotina</taxon>
        <taxon>Glomeromycetes</taxon>
        <taxon>Diversisporales</taxon>
        <taxon>Diversisporaceae</taxon>
        <taxon>Diversispora</taxon>
    </lineage>
</organism>
<dbReference type="OrthoDB" id="2492959at2759"/>
<evidence type="ECO:0000313" key="2">
    <source>
        <dbReference type="Proteomes" id="UP000789706"/>
    </source>
</evidence>
<name>A0A9N9GWY2_9GLOM</name>
<dbReference type="AlphaFoldDB" id="A0A9N9GWY2"/>
<feature type="non-terminal residue" evidence="1">
    <location>
        <position position="41"/>
    </location>
</feature>
<proteinExistence type="predicted"/>
<reference evidence="1" key="1">
    <citation type="submission" date="2021-06" db="EMBL/GenBank/DDBJ databases">
        <authorList>
            <person name="Kallberg Y."/>
            <person name="Tangrot J."/>
            <person name="Rosling A."/>
        </authorList>
    </citation>
    <scope>NUCLEOTIDE SEQUENCE</scope>
    <source>
        <strain evidence="1">AZ414A</strain>
    </source>
</reference>
<comment type="caution">
    <text evidence="1">The sequence shown here is derived from an EMBL/GenBank/DDBJ whole genome shotgun (WGS) entry which is preliminary data.</text>
</comment>
<dbReference type="EMBL" id="CAJVPK010004320">
    <property type="protein sequence ID" value="CAG8635733.1"/>
    <property type="molecule type" value="Genomic_DNA"/>
</dbReference>
<protein>
    <submittedName>
        <fullName evidence="1">1335_t:CDS:1</fullName>
    </submittedName>
</protein>